<accession>A0A6P2D8X9</accession>
<keyword evidence="2 5" id="KW-0808">Transferase</keyword>
<dbReference type="GO" id="GO:0016874">
    <property type="term" value="F:ligase activity"/>
    <property type="evidence" value="ECO:0007669"/>
    <property type="project" value="UniProtKB-KW"/>
</dbReference>
<dbReference type="AlphaFoldDB" id="A0A6P2D8X9"/>
<keyword evidence="8" id="KW-0436">Ligase</keyword>
<comment type="pathway">
    <text evidence="1 5">Protein modification; protein lipoylation via endogenous pathway; protein N(6)-(lipoyl)lysine from octanoyl-[acyl-carrier-protein]: step 1/2.</text>
</comment>
<evidence type="ECO:0000256" key="2">
    <source>
        <dbReference type="ARBA" id="ARBA00022679"/>
    </source>
</evidence>
<dbReference type="GO" id="GO:0033819">
    <property type="term" value="F:lipoyl(octanoyl) transferase activity"/>
    <property type="evidence" value="ECO:0007669"/>
    <property type="project" value="UniProtKB-EC"/>
</dbReference>
<evidence type="ECO:0000313" key="8">
    <source>
        <dbReference type="EMBL" id="VTR95950.1"/>
    </source>
</evidence>
<dbReference type="PROSITE" id="PS51733">
    <property type="entry name" value="BPL_LPL_CATALYTIC"/>
    <property type="match status" value="1"/>
</dbReference>
<name>A0A6P2D8X9_9BACT</name>
<dbReference type="KEGG" id="gms:SOIL9_17640"/>
<comment type="function">
    <text evidence="4 5">Catalyzes the transfer of endogenously produced octanoic acid from octanoyl-acyl-carrier-protein onto the lipoyl domains of lipoate-dependent enzymes. Lipoyl-ACP can also act as a substrate although octanoyl-ACP is likely to be the physiological substrate.</text>
</comment>
<evidence type="ECO:0000256" key="4">
    <source>
        <dbReference type="ARBA" id="ARBA00024732"/>
    </source>
</evidence>
<dbReference type="PANTHER" id="PTHR10993">
    <property type="entry name" value="OCTANOYLTRANSFERASE"/>
    <property type="match status" value="1"/>
</dbReference>
<keyword evidence="3 5" id="KW-0012">Acyltransferase</keyword>
<dbReference type="GO" id="GO:0009249">
    <property type="term" value="P:protein lipoylation"/>
    <property type="evidence" value="ECO:0007669"/>
    <property type="project" value="InterPro"/>
</dbReference>
<dbReference type="SUPFAM" id="SSF55681">
    <property type="entry name" value="Class II aaRS and biotin synthetases"/>
    <property type="match status" value="1"/>
</dbReference>
<comment type="catalytic activity">
    <reaction evidence="5">
        <text>octanoyl-[ACP] + L-lysyl-[protein] = N(6)-octanoyl-L-lysyl-[protein] + holo-[ACP] + H(+)</text>
        <dbReference type="Rhea" id="RHEA:17665"/>
        <dbReference type="Rhea" id="RHEA-COMP:9636"/>
        <dbReference type="Rhea" id="RHEA-COMP:9685"/>
        <dbReference type="Rhea" id="RHEA-COMP:9752"/>
        <dbReference type="Rhea" id="RHEA-COMP:9928"/>
        <dbReference type="ChEBI" id="CHEBI:15378"/>
        <dbReference type="ChEBI" id="CHEBI:29969"/>
        <dbReference type="ChEBI" id="CHEBI:64479"/>
        <dbReference type="ChEBI" id="CHEBI:78463"/>
        <dbReference type="ChEBI" id="CHEBI:78809"/>
        <dbReference type="EC" id="2.3.1.181"/>
    </reaction>
</comment>
<evidence type="ECO:0000259" key="7">
    <source>
        <dbReference type="PROSITE" id="PS51733"/>
    </source>
</evidence>
<dbReference type="Pfam" id="PF21948">
    <property type="entry name" value="LplA-B_cat"/>
    <property type="match status" value="1"/>
</dbReference>
<dbReference type="Gene3D" id="3.30.930.10">
    <property type="entry name" value="Bira Bifunctional Protein, Domain 2"/>
    <property type="match status" value="1"/>
</dbReference>
<dbReference type="PANTHER" id="PTHR10993:SF7">
    <property type="entry name" value="LIPOYLTRANSFERASE 2, MITOCHONDRIAL-RELATED"/>
    <property type="match status" value="1"/>
</dbReference>
<evidence type="ECO:0000256" key="5">
    <source>
        <dbReference type="PIRNR" id="PIRNR016262"/>
    </source>
</evidence>
<evidence type="ECO:0000256" key="3">
    <source>
        <dbReference type="ARBA" id="ARBA00023315"/>
    </source>
</evidence>
<evidence type="ECO:0000313" key="9">
    <source>
        <dbReference type="Proteomes" id="UP000464178"/>
    </source>
</evidence>
<evidence type="ECO:0000256" key="6">
    <source>
        <dbReference type="PIRSR" id="PIRSR016262-1"/>
    </source>
</evidence>
<feature type="active site" description="Acyl-thioester intermediate" evidence="6">
    <location>
        <position position="185"/>
    </location>
</feature>
<evidence type="ECO:0000256" key="1">
    <source>
        <dbReference type="ARBA" id="ARBA00004821"/>
    </source>
</evidence>
<dbReference type="InterPro" id="IPR004143">
    <property type="entry name" value="BPL_LPL_catalytic"/>
</dbReference>
<dbReference type="EC" id="2.3.1.181" evidence="5"/>
<sequence>MTERPEQPDFAPERVLSAYLLGALEFDALTALQRRLVYDISGDRDTAALILCEHPPGITIGREGSVAHVRPNTNALAARRWPVRWVGRGGGVMLHQPGQVVCYPIFPLDSLNITAGRYVNELQAVAVDLCHEFGVEALPDQARPGASANGRRIAHVGVAVRSWVSSFGLIVNANPDLEPFRDVRCDGAPAPMTSLQRESSLRVRVSGVRQLLLELIAARFGFTRVSVFHNHPADLPRPKHHALPHAS</sequence>
<feature type="domain" description="BPL/LPL catalytic" evidence="7">
    <location>
        <begin position="43"/>
        <end position="224"/>
    </location>
</feature>
<proteinExistence type="inferred from homology"/>
<organism evidence="8 9">
    <name type="scientific">Gemmata massiliana</name>
    <dbReference type="NCBI Taxonomy" id="1210884"/>
    <lineage>
        <taxon>Bacteria</taxon>
        <taxon>Pseudomonadati</taxon>
        <taxon>Planctomycetota</taxon>
        <taxon>Planctomycetia</taxon>
        <taxon>Gemmatales</taxon>
        <taxon>Gemmataceae</taxon>
        <taxon>Gemmata</taxon>
    </lineage>
</organism>
<dbReference type="InterPro" id="IPR000544">
    <property type="entry name" value="Octanoyltransferase"/>
</dbReference>
<keyword evidence="9" id="KW-1185">Reference proteome</keyword>
<dbReference type="InterPro" id="IPR045864">
    <property type="entry name" value="aa-tRNA-synth_II/BPL/LPL"/>
</dbReference>
<reference evidence="8 9" key="1">
    <citation type="submission" date="2019-05" db="EMBL/GenBank/DDBJ databases">
        <authorList>
            <consortium name="Science for Life Laboratories"/>
        </authorList>
    </citation>
    <scope>NUCLEOTIDE SEQUENCE [LARGE SCALE GENOMIC DNA]</scope>
    <source>
        <strain evidence="8">Soil9</strain>
    </source>
</reference>
<dbReference type="UniPathway" id="UPA00538">
    <property type="reaction ID" value="UER00592"/>
</dbReference>
<protein>
    <recommendedName>
        <fullName evidence="5">Octanoyltransferase</fullName>
        <ecNumber evidence="5">2.3.1.181</ecNumber>
    </recommendedName>
</protein>
<gene>
    <name evidence="8" type="ORF">SOIL9_17640</name>
</gene>
<dbReference type="RefSeq" id="WP_162670298.1">
    <property type="nucleotide sequence ID" value="NZ_LR593886.1"/>
</dbReference>
<dbReference type="PIRSF" id="PIRSF016262">
    <property type="entry name" value="LPLase"/>
    <property type="match status" value="1"/>
</dbReference>
<dbReference type="Proteomes" id="UP000464178">
    <property type="component" value="Chromosome"/>
</dbReference>
<dbReference type="EMBL" id="LR593886">
    <property type="protein sequence ID" value="VTR95950.1"/>
    <property type="molecule type" value="Genomic_DNA"/>
</dbReference>
<comment type="similarity">
    <text evidence="5">Belongs to the LipB family.</text>
</comment>